<dbReference type="EMBL" id="CP003989">
    <property type="protein sequence ID" value="AGA32738.1"/>
    <property type="molecule type" value="Genomic_DNA"/>
</dbReference>
<evidence type="ECO:0000313" key="1">
    <source>
        <dbReference type="EMBL" id="AGA32738.1"/>
    </source>
</evidence>
<name>L0DUN8_THIND</name>
<accession>L0DUN8</accession>
<dbReference type="AlphaFoldDB" id="L0DUN8"/>
<protein>
    <submittedName>
        <fullName evidence="1">Glutaredoxin 2-like protein</fullName>
    </submittedName>
</protein>
<dbReference type="Gene3D" id="1.20.1050.10">
    <property type="match status" value="1"/>
</dbReference>
<dbReference type="STRING" id="1255043.TVNIR_1054"/>
<dbReference type="Gene3D" id="3.40.30.10">
    <property type="entry name" value="Glutaredoxin"/>
    <property type="match status" value="1"/>
</dbReference>
<proteinExistence type="predicted"/>
<reference evidence="1" key="1">
    <citation type="submission" date="2015-12" db="EMBL/GenBank/DDBJ databases">
        <authorList>
            <person name="Tikhonova T.V."/>
            <person name="Pavlov A.R."/>
            <person name="Beletsky A.V."/>
            <person name="Mardanov A.V."/>
            <person name="Sorokin D.Y."/>
            <person name="Ravin N.V."/>
            <person name="Popov V.O."/>
        </authorList>
    </citation>
    <scope>NUCLEOTIDE SEQUENCE</scope>
    <source>
        <strain evidence="1">DSM 14787</strain>
    </source>
</reference>
<dbReference type="eggNOG" id="COG0625">
    <property type="taxonomic scope" value="Bacteria"/>
</dbReference>
<gene>
    <name evidence="1" type="ordered locus">TVNIR_1054</name>
</gene>
<organism evidence="1 2">
    <name type="scientific">Thioalkalivibrio nitratireducens (strain DSM 14787 / UNIQEM 213 / ALEN2)</name>
    <dbReference type="NCBI Taxonomy" id="1255043"/>
    <lineage>
        <taxon>Bacteria</taxon>
        <taxon>Pseudomonadati</taxon>
        <taxon>Pseudomonadota</taxon>
        <taxon>Gammaproteobacteria</taxon>
        <taxon>Chromatiales</taxon>
        <taxon>Ectothiorhodospiraceae</taxon>
        <taxon>Thioalkalivibrio</taxon>
    </lineage>
</organism>
<dbReference type="HOGENOM" id="CLU_1229432_0_0_6"/>
<keyword evidence="2" id="KW-1185">Reference proteome</keyword>
<dbReference type="RefSeq" id="WP_015257878.1">
    <property type="nucleotide sequence ID" value="NC_019902.2"/>
</dbReference>
<sequence>MMATTLFYLPHIPHAQRLRLALGAKRLNPALRRLDWFDDETFFELGIARQPCVLQTPDGRVHTDSAEVLAAIDDLFPDSPPLREGLITEAAWAALLDWRQWVDTILERLYAPLAPGFHGIGDQPDAMADFRAWTRHRLGAGLEELANDRYAGYARFARLSRLSELARHLARERFYLGRLSVADCLLAADLYPLQMHDGIHLPINLLYYLNRVEEACGVRLDHDRIAA</sequence>
<dbReference type="SUPFAM" id="SSF52833">
    <property type="entry name" value="Thioredoxin-like"/>
    <property type="match status" value="1"/>
</dbReference>
<dbReference type="Proteomes" id="UP000010809">
    <property type="component" value="Chromosome"/>
</dbReference>
<dbReference type="InterPro" id="IPR036249">
    <property type="entry name" value="Thioredoxin-like_sf"/>
</dbReference>
<evidence type="ECO:0000313" key="2">
    <source>
        <dbReference type="Proteomes" id="UP000010809"/>
    </source>
</evidence>
<dbReference type="KEGG" id="tni:TVNIR_1054"/>
<dbReference type="PATRIC" id="fig|1255043.3.peg.1061"/>